<dbReference type="GeneID" id="10540984"/>
<dbReference type="HOGENOM" id="CLU_1993725_0_0_1"/>
<dbReference type="EMBL" id="DS178370">
    <property type="protein sequence ID" value="EFP92674.1"/>
    <property type="molecule type" value="Genomic_DNA"/>
</dbReference>
<gene>
    <name evidence="3" type="ORF">PGTG_14098</name>
    <name evidence="4" type="ORF">PGTG_18189</name>
</gene>
<dbReference type="RefSeq" id="XP_003337093.1">
    <property type="nucleotide sequence ID" value="XM_003337045.1"/>
</dbReference>
<dbReference type="STRING" id="418459.E3KW45"/>
<evidence type="ECO:0000313" key="3">
    <source>
        <dbReference type="EMBL" id="EFP88520.1"/>
    </source>
</evidence>
<dbReference type="KEGG" id="pgr:PGTG_14098"/>
<reference key="1">
    <citation type="submission" date="2007-01" db="EMBL/GenBank/DDBJ databases">
        <title>The Genome Sequence of Puccinia graminis f. sp. tritici Strain CRL 75-36-700-3.</title>
        <authorList>
            <consortium name="The Broad Institute Genome Sequencing Platform"/>
            <person name="Birren B."/>
            <person name="Lander E."/>
            <person name="Galagan J."/>
            <person name="Nusbaum C."/>
            <person name="Devon K."/>
            <person name="Cuomo C."/>
            <person name="Jaffe D."/>
            <person name="Butler J."/>
            <person name="Alvarez P."/>
            <person name="Gnerre S."/>
            <person name="Grabherr M."/>
            <person name="Mauceli E."/>
            <person name="Brockman W."/>
            <person name="Young S."/>
            <person name="LaButti K."/>
            <person name="Sykes S."/>
            <person name="DeCaprio D."/>
            <person name="Crawford M."/>
            <person name="Koehrsen M."/>
            <person name="Engels R."/>
            <person name="Montgomery P."/>
            <person name="Pearson M."/>
            <person name="Howarth C."/>
            <person name="Larson L."/>
            <person name="White J."/>
            <person name="Zeng Q."/>
            <person name="Kodira C."/>
            <person name="Yandava C."/>
            <person name="Alvarado L."/>
            <person name="O'Leary S."/>
            <person name="Szabo L."/>
            <person name="Dean R."/>
            <person name="Schein J."/>
        </authorList>
    </citation>
    <scope>NUCLEOTIDE SEQUENCE</scope>
    <source>
        <strain evidence="4">CRL 75-36-700-3</strain>
    </source>
</reference>
<dbReference type="InParanoid" id="E3KW45"/>
<reference evidence="3" key="3">
    <citation type="submission" date="2012-02" db="EMBL/GenBank/DDBJ databases">
        <title>The Genome Sequence of Puccinia graminis f. sp. tritici Strain CRL 75-36-700-3.</title>
        <authorList>
            <consortium name="The Broad Institute Genome Sequencing Platform"/>
            <person name="Birren B."/>
            <person name="Lander E."/>
            <person name="Galagan J."/>
            <person name="Nusbaum C."/>
            <person name="Devon K."/>
            <person name="Cuomo C."/>
            <person name="Jaffe D."/>
            <person name="Butler J."/>
            <person name="Alvarez P."/>
            <person name="Gnerre S."/>
            <person name="Grabherr M."/>
            <person name="Mauceli E."/>
            <person name="Brockman W."/>
            <person name="Young S."/>
            <person name="LaButti K."/>
            <person name="Sykes S."/>
            <person name="DeCaprio D."/>
            <person name="Crawford M."/>
            <person name="Koehrsen M."/>
            <person name="Engels R."/>
            <person name="Montgomery P."/>
            <person name="Pearson M."/>
            <person name="Howarth C."/>
            <person name="Larson L."/>
            <person name="White J."/>
            <person name="Zeng Q."/>
            <person name="Kodira C."/>
            <person name="Yandava C."/>
            <person name="Alvarado L."/>
            <person name="O'Leary S."/>
            <person name="Szabo L."/>
            <person name="Dean R."/>
            <person name="Schein J."/>
        </authorList>
    </citation>
    <scope>NUCLEOTIDE SEQUENCE</scope>
    <source>
        <strain evidence="3">CRL 75-36-700-3</strain>
    </source>
</reference>
<reference evidence="5" key="2">
    <citation type="journal article" date="2011" name="Proc. Natl. Acad. Sci. U.S.A.">
        <title>Obligate biotrophy features unraveled by the genomic analysis of rust fungi.</title>
        <authorList>
            <person name="Duplessis S."/>
            <person name="Cuomo C.A."/>
            <person name="Lin Y.-C."/>
            <person name="Aerts A."/>
            <person name="Tisserant E."/>
            <person name="Veneault-Fourrey C."/>
            <person name="Joly D.L."/>
            <person name="Hacquard S."/>
            <person name="Amselem J."/>
            <person name="Cantarel B.L."/>
            <person name="Chiu R."/>
            <person name="Coutinho P.M."/>
            <person name="Feau N."/>
            <person name="Field M."/>
            <person name="Frey P."/>
            <person name="Gelhaye E."/>
            <person name="Goldberg J."/>
            <person name="Grabherr M.G."/>
            <person name="Kodira C.D."/>
            <person name="Kohler A."/>
            <person name="Kuees U."/>
            <person name="Lindquist E.A."/>
            <person name="Lucas S.M."/>
            <person name="Mago R."/>
            <person name="Mauceli E."/>
            <person name="Morin E."/>
            <person name="Murat C."/>
            <person name="Pangilinan J.L."/>
            <person name="Park R."/>
            <person name="Pearson M."/>
            <person name="Quesneville H."/>
            <person name="Rouhier N."/>
            <person name="Sakthikumar S."/>
            <person name="Salamov A.A."/>
            <person name="Schmutz J."/>
            <person name="Selles B."/>
            <person name="Shapiro H."/>
            <person name="Tanguay P."/>
            <person name="Tuskan G.A."/>
            <person name="Henrissat B."/>
            <person name="Van de Peer Y."/>
            <person name="Rouze P."/>
            <person name="Ellis J.G."/>
            <person name="Dodds P.N."/>
            <person name="Schein J.E."/>
            <person name="Zhong S."/>
            <person name="Hamelin R.C."/>
            <person name="Grigoriev I.V."/>
            <person name="Szabo L.J."/>
            <person name="Martin F."/>
        </authorList>
    </citation>
    <scope>NUCLEOTIDE SEQUENCE [LARGE SCALE GENOMIC DNA]</scope>
    <source>
        <strain evidence="5">CRL 75-36-700-3 / race SCCL</strain>
    </source>
</reference>
<dbReference type="KEGG" id="pgr:PGTG_18189"/>
<keyword evidence="5" id="KW-1185">Reference proteome</keyword>
<name>E3KW45_PUCGT</name>
<dbReference type="EMBL" id="DS178314">
    <property type="protein sequence ID" value="EFP88520.1"/>
    <property type="molecule type" value="Genomic_DNA"/>
</dbReference>
<dbReference type="Gene3D" id="6.10.140.1750">
    <property type="match status" value="1"/>
</dbReference>
<dbReference type="VEuPathDB" id="FungiDB:PGTG_18189"/>
<dbReference type="VEuPathDB" id="FungiDB:PGTG_14098"/>
<feature type="compositionally biased region" description="Basic and acidic residues" evidence="2">
    <location>
        <begin position="17"/>
        <end position="30"/>
    </location>
</feature>
<organism evidence="3 5">
    <name type="scientific">Puccinia graminis f. sp. tritici (strain CRL 75-36-700-3 / race SCCL)</name>
    <name type="common">Black stem rust fungus</name>
    <dbReference type="NCBI Taxonomy" id="418459"/>
    <lineage>
        <taxon>Eukaryota</taxon>
        <taxon>Fungi</taxon>
        <taxon>Dikarya</taxon>
        <taxon>Basidiomycota</taxon>
        <taxon>Pucciniomycotina</taxon>
        <taxon>Pucciniomycetes</taxon>
        <taxon>Pucciniales</taxon>
        <taxon>Pucciniaceae</taxon>
        <taxon>Puccinia</taxon>
    </lineage>
</organism>
<proteinExistence type="predicted"/>
<evidence type="ECO:0000256" key="1">
    <source>
        <dbReference type="ARBA" id="ARBA00022737"/>
    </source>
</evidence>
<sequence length="125" mass="14066">MTKERDTSPTHGLQKNRPLEKRLAERPDKTDLAEKNVLITVYAKPAELSKNQLEDKLNAVLAHRPEAEKLVQEGILTSLLTSKKRQQSPFNTYKAQTTKINQFVGFCNGMGSSLQPHRSAVCSIY</sequence>
<accession>E3KW45</accession>
<protein>
    <submittedName>
        <fullName evidence="3">Uncharacterized protein</fullName>
    </submittedName>
</protein>
<keyword evidence="1" id="KW-0677">Repeat</keyword>
<dbReference type="SMART" id="SM00707">
    <property type="entry name" value="RPEL"/>
    <property type="match status" value="2"/>
</dbReference>
<evidence type="ECO:0000256" key="2">
    <source>
        <dbReference type="SAM" id="MobiDB-lite"/>
    </source>
</evidence>
<dbReference type="Proteomes" id="UP000008783">
    <property type="component" value="Unassembled WGS sequence"/>
</dbReference>
<dbReference type="RefSeq" id="XP_003332939.1">
    <property type="nucleotide sequence ID" value="XM_003332891.1"/>
</dbReference>
<evidence type="ECO:0000313" key="5">
    <source>
        <dbReference type="Proteomes" id="UP000008783"/>
    </source>
</evidence>
<evidence type="ECO:0000313" key="4">
    <source>
        <dbReference type="EMBL" id="EFP92674.1"/>
    </source>
</evidence>
<dbReference type="AlphaFoldDB" id="E3KW45"/>
<feature type="region of interest" description="Disordered" evidence="2">
    <location>
        <begin position="1"/>
        <end position="30"/>
    </location>
</feature>
<dbReference type="InterPro" id="IPR004018">
    <property type="entry name" value="RPEL_repeat"/>
</dbReference>
<dbReference type="GeneID" id="10539004"/>
<dbReference type="OrthoDB" id="2505784at2759"/>